<organism evidence="9 10">
    <name type="scientific">Hermetia illucens</name>
    <name type="common">Black soldier fly</name>
    <dbReference type="NCBI Taxonomy" id="343691"/>
    <lineage>
        <taxon>Eukaryota</taxon>
        <taxon>Metazoa</taxon>
        <taxon>Ecdysozoa</taxon>
        <taxon>Arthropoda</taxon>
        <taxon>Hexapoda</taxon>
        <taxon>Insecta</taxon>
        <taxon>Pterygota</taxon>
        <taxon>Neoptera</taxon>
        <taxon>Endopterygota</taxon>
        <taxon>Diptera</taxon>
        <taxon>Brachycera</taxon>
        <taxon>Stratiomyomorpha</taxon>
        <taxon>Stratiomyidae</taxon>
        <taxon>Hermetiinae</taxon>
        <taxon>Hermetia</taxon>
    </lineage>
</organism>
<proteinExistence type="inferred from homology"/>
<feature type="compositionally biased region" description="Polar residues" evidence="8">
    <location>
        <begin position="1"/>
        <end position="11"/>
    </location>
</feature>
<feature type="region of interest" description="Disordered" evidence="8">
    <location>
        <begin position="1"/>
        <end position="76"/>
    </location>
</feature>
<comment type="subcellular location">
    <subcellularLocation>
        <location evidence="1">Cytoplasm</location>
    </subcellularLocation>
    <subcellularLocation>
        <location evidence="2">Golgi apparatus</location>
    </subcellularLocation>
</comment>
<dbReference type="EMBL" id="LR899010">
    <property type="protein sequence ID" value="CAD7082090.1"/>
    <property type="molecule type" value="Genomic_DNA"/>
</dbReference>
<evidence type="ECO:0000256" key="7">
    <source>
        <dbReference type="ARBA" id="ARBA00023054"/>
    </source>
</evidence>
<keyword evidence="10" id="KW-1185">Reference proteome</keyword>
<keyword evidence="7" id="KW-0175">Coiled coil</keyword>
<feature type="compositionally biased region" description="Basic and acidic residues" evidence="8">
    <location>
        <begin position="34"/>
        <end position="52"/>
    </location>
</feature>
<dbReference type="PANTHER" id="PTHR21470">
    <property type="entry name" value="RAB6-INTERACTING PROTEIN GORAB"/>
    <property type="match status" value="1"/>
</dbReference>
<gene>
    <name evidence="9" type="ORF">HERILL_LOCUS5154</name>
</gene>
<dbReference type="InParanoid" id="A0A7R8UK05"/>
<accession>A0A7R8UK05</accession>
<evidence type="ECO:0000256" key="5">
    <source>
        <dbReference type="ARBA" id="ARBA00022490"/>
    </source>
</evidence>
<evidence type="ECO:0000256" key="8">
    <source>
        <dbReference type="SAM" id="MobiDB-lite"/>
    </source>
</evidence>
<evidence type="ECO:0000256" key="4">
    <source>
        <dbReference type="ARBA" id="ARBA00014130"/>
    </source>
</evidence>
<evidence type="ECO:0000256" key="1">
    <source>
        <dbReference type="ARBA" id="ARBA00004496"/>
    </source>
</evidence>
<dbReference type="InterPro" id="IPR007033">
    <property type="entry name" value="GORAB"/>
</dbReference>
<evidence type="ECO:0000313" key="9">
    <source>
        <dbReference type="EMBL" id="CAD7082090.1"/>
    </source>
</evidence>
<dbReference type="PANTHER" id="PTHR21470:SF2">
    <property type="entry name" value="RAB6-INTERACTING GOLGIN"/>
    <property type="match status" value="1"/>
</dbReference>
<dbReference type="GO" id="GO:0005794">
    <property type="term" value="C:Golgi apparatus"/>
    <property type="evidence" value="ECO:0007669"/>
    <property type="project" value="UniProtKB-SubCell"/>
</dbReference>
<feature type="compositionally biased region" description="Basic and acidic residues" evidence="8">
    <location>
        <begin position="12"/>
        <end position="23"/>
    </location>
</feature>
<reference evidence="9 10" key="1">
    <citation type="submission" date="2020-11" db="EMBL/GenBank/DDBJ databases">
        <authorList>
            <person name="Wallbank WR R."/>
            <person name="Pardo Diaz C."/>
            <person name="Kozak K."/>
            <person name="Martin S."/>
            <person name="Jiggins C."/>
            <person name="Moest M."/>
            <person name="Warren A I."/>
            <person name="Generalovic N T."/>
            <person name="Byers J.R.P. K."/>
            <person name="Montejo-Kovacevich G."/>
            <person name="Yen C E."/>
        </authorList>
    </citation>
    <scope>NUCLEOTIDE SEQUENCE [LARGE SCALE GENOMIC DNA]</scope>
</reference>
<sequence>MATKFNGFTQDEINKITKPDKPKKVQMMSRGIRRVPDRKTAQGDILGRDVNDKLSSVQKDVPNKTLPKLSEPADNSLDSTITSMQEVLHFKPLPAKNAQKAMHEPPAEDESILHISSGNESQPGMEASSPFRGISLKDFQAQQKLIQEQNKQKKELLHKAIEHHSQKTAAEIQKIHTIKAELEKLDSDLAADVAILRKKIEDATIQYSNVRKAYERVESQFLKAKLELHQAGLSPIGDLDLPANGNAID</sequence>
<dbReference type="GO" id="GO:1905515">
    <property type="term" value="P:non-motile cilium assembly"/>
    <property type="evidence" value="ECO:0007669"/>
    <property type="project" value="TreeGrafter"/>
</dbReference>
<dbReference type="FunCoup" id="A0A7R8UK05">
    <property type="interactions" value="26"/>
</dbReference>
<evidence type="ECO:0000256" key="2">
    <source>
        <dbReference type="ARBA" id="ARBA00004555"/>
    </source>
</evidence>
<keyword evidence="5" id="KW-0963">Cytoplasm</keyword>
<dbReference type="OrthoDB" id="9909311at2759"/>
<dbReference type="AlphaFoldDB" id="A0A7R8UK05"/>
<comment type="similarity">
    <text evidence="3">Belongs to the GORAB family.</text>
</comment>
<keyword evidence="6" id="KW-0333">Golgi apparatus</keyword>
<dbReference type="Proteomes" id="UP000594454">
    <property type="component" value="Chromosome 2"/>
</dbReference>
<evidence type="ECO:0000256" key="3">
    <source>
        <dbReference type="ARBA" id="ARBA00005599"/>
    </source>
</evidence>
<evidence type="ECO:0000313" key="10">
    <source>
        <dbReference type="Proteomes" id="UP000594454"/>
    </source>
</evidence>
<protein>
    <recommendedName>
        <fullName evidence="4">RAB6-interacting golgin</fullName>
    </recommendedName>
</protein>
<name>A0A7R8UK05_HERIL</name>
<evidence type="ECO:0000256" key="6">
    <source>
        <dbReference type="ARBA" id="ARBA00023034"/>
    </source>
</evidence>